<dbReference type="RefSeq" id="XP_015743212.1">
    <property type="nucleotide sequence ID" value="XM_015887726.2"/>
</dbReference>
<dbReference type="InterPro" id="IPR001064">
    <property type="entry name" value="Beta/gamma_crystallin"/>
</dbReference>
<feature type="domain" description="Beta/gamma crystallin 'Greek key'" evidence="6">
    <location>
        <begin position="2110"/>
        <end position="2152"/>
    </location>
</feature>
<feature type="region of interest" description="Disordered" evidence="5">
    <location>
        <begin position="1"/>
        <end position="62"/>
    </location>
</feature>
<gene>
    <name evidence="8" type="primary">CRYBG3</name>
</gene>
<dbReference type="FunFam" id="2.60.20.10:FF:000010">
    <property type="entry name" value="very large A-kinase anchor protein"/>
    <property type="match status" value="1"/>
</dbReference>
<feature type="compositionally biased region" description="Basic and acidic residues" evidence="5">
    <location>
        <begin position="26"/>
        <end position="48"/>
    </location>
</feature>
<dbReference type="SUPFAM" id="SSF49695">
    <property type="entry name" value="gamma-Crystallin-like"/>
    <property type="match status" value="3"/>
</dbReference>
<dbReference type="Gene3D" id="2.60.20.10">
    <property type="entry name" value="Crystallins"/>
    <property type="match status" value="6"/>
</dbReference>
<dbReference type="FunFam" id="2.60.20.10:FF:000008">
    <property type="entry name" value="very large A-kinase anchor protein"/>
    <property type="match status" value="1"/>
</dbReference>
<dbReference type="InterPro" id="IPR000772">
    <property type="entry name" value="Ricin_B_lectin"/>
</dbReference>
<dbReference type="SMART" id="SM00247">
    <property type="entry name" value="XTALbg"/>
    <property type="match status" value="5"/>
</dbReference>
<feature type="compositionally biased region" description="Basic and acidic residues" evidence="5">
    <location>
        <begin position="78"/>
        <end position="96"/>
    </location>
</feature>
<dbReference type="KEGG" id="pbi:103055824"/>
<feature type="domain" description="Beta/gamma crystallin 'Greek key'" evidence="6">
    <location>
        <begin position="1832"/>
        <end position="1880"/>
    </location>
</feature>
<evidence type="ECO:0000259" key="6">
    <source>
        <dbReference type="PROSITE" id="PS50915"/>
    </source>
</evidence>
<dbReference type="SUPFAM" id="SSF50370">
    <property type="entry name" value="Ricin B-like lectins"/>
    <property type="match status" value="1"/>
</dbReference>
<dbReference type="InterPro" id="IPR035992">
    <property type="entry name" value="Ricin_B-like_lectins"/>
</dbReference>
<feature type="domain" description="Beta/gamma crystallin 'Greek key'" evidence="6">
    <location>
        <begin position="2289"/>
        <end position="2330"/>
    </location>
</feature>
<feature type="region of interest" description="Disordered" evidence="5">
    <location>
        <begin position="136"/>
        <end position="171"/>
    </location>
</feature>
<dbReference type="InterPro" id="IPR050252">
    <property type="entry name" value="Beta/Gamma-Crystallin"/>
</dbReference>
<organism evidence="7 8">
    <name type="scientific">Python bivittatus</name>
    <name type="common">Burmese python</name>
    <name type="synonym">Python molurus bivittatus</name>
    <dbReference type="NCBI Taxonomy" id="176946"/>
    <lineage>
        <taxon>Eukaryota</taxon>
        <taxon>Metazoa</taxon>
        <taxon>Chordata</taxon>
        <taxon>Craniata</taxon>
        <taxon>Vertebrata</taxon>
        <taxon>Euteleostomi</taxon>
        <taxon>Lepidosauria</taxon>
        <taxon>Squamata</taxon>
        <taxon>Bifurcata</taxon>
        <taxon>Unidentata</taxon>
        <taxon>Episquamata</taxon>
        <taxon>Toxicofera</taxon>
        <taxon>Serpentes</taxon>
        <taxon>Henophidia</taxon>
        <taxon>Pythonidae</taxon>
        <taxon>Python</taxon>
    </lineage>
</organism>
<feature type="domain" description="Beta/gamma crystallin 'Greek key'" evidence="6">
    <location>
        <begin position="2020"/>
        <end position="2062"/>
    </location>
</feature>
<accession>A0A9F3QRP0</accession>
<dbReference type="FunFam" id="2.60.20.10:FF:000009">
    <property type="entry name" value="very large A-kinase anchor protein"/>
    <property type="match status" value="1"/>
</dbReference>
<dbReference type="CTD" id="131544"/>
<feature type="compositionally biased region" description="Low complexity" evidence="5">
    <location>
        <begin position="16"/>
        <end position="25"/>
    </location>
</feature>
<dbReference type="PANTHER" id="PTHR11818:SF38">
    <property type="entry name" value="VERY LARGE A-KINASE ANCHOR PROTEIN"/>
    <property type="match status" value="1"/>
</dbReference>
<feature type="compositionally biased region" description="Polar residues" evidence="5">
    <location>
        <begin position="197"/>
        <end position="213"/>
    </location>
</feature>
<sequence length="2466" mass="278449">MSGGSTRRRTSSPWHSSFSRLFTRSSSKEHEEESKVAPELHCARSFETKEDESTDVIYPRKERSPLPELLKISVSKNKDFSTEDLSRSTTQEELKKANSFPSLIHESKANNNNKQSKEGFFQYLGSLFGISFKSSYKDKEPSNLGDGDCKTKKDFASRGSHQDTGQTEHLESEIFVISNFGTEQKVSSKDEDINLRIRSSPQNLQKPQEQSAETAKKTESEPIAHAITYATYRGSARIKQLLKKQAELEEEKVTGTSISSCPVESKRRETMNILSSETTKEPESLPKNEKPETKDDKQSSQENTLLSEMDQKKDIQTVLNDNEHNELKNKITLLTEMETIKNYIEELVSVKSVSVSDKSEINRNLLLEPPVLLPNQTSSSYQNIDSVRINAENRLVEKKKEALGEIQMQLQSNSAATVCCKKETHFCVFSNTETKGAIQNEFSSYPKLDSANNDQQLLEDKYSSTNNQFKLESANPSLYMNSHNCSDYVNNGTKSNEELNTNGMSENHSHLLLHKSAVREELPLVFKSGISTLPTETGTGLHLCSKSGLENKETTEPLLLRDIQNNSRISIMAKIGTSKVIEENVYTPFVELDQVLSSSTEENSANISLLDIENTHVDSFKTDADNAPHRLESKNDYCYHPAKRDKNKTLIQPLISLDTCSSPLEKKNKPLELEKVKHVRNTVMSPLKATEIDEIKTPVISEKISNSLLSNIRNRAQTPENKEVSTACLSPISSSKNKCLTHSSLVVKPEKTNSLPDNPSPLLPALISNANVFEDNIYLNIMAKPASNSEDQNLLKGSYSLPDEQKNILQSERVPTAADSAETNFSKICYSDSVSENSKAILKSQFFLESGNNFKTKIIPDTINTDNTGNKILPHSEETKYVTGSYSMDSKSILIKETLPDFAFDSVYTQKSAIPTNSFKDTSNLYSPACETIEAVVLDKINSLPINSEEDTVKLSSKDKLNSLSSESISDASYSPPLLASVAYYMDAIDSSKIVLEMPLATQQSKEMSPSGQINSNCRMTTPSKNGTRMDKQAIAALFPKSNNQFFEEPLKDVETGKQLQIKSQNLTLLFKKADEIVDVVLQLAIEEIRSKQKAGIYQTNDTEDNIIGPSFQKDQKTRRMLPESKEIQSRNSSLKHFNVSCITKFSGLKGKDKFDSDTQNEKKPLNITDKIDLYSSVMVKPKEIIGSDIKTAKQNPAVEQHEEHLSKDFSQNTSIMCYTEASEIPITNAELRTKLPKIIEKPLNVSPAFPVEEQKITVEDVTNFSAPLNFKKKSKEVIGEMVPKNACSGQTICEEWYDDTTILESSPDKINNGKYIKDDDCTTNMATVGDITNNRTCESKTDYSFNVIKGETVMTYKQLPSCSVLTRNVLPFNSNINACSSFSDKYNDEPTSLCSPGHNTENDLPKNEIRQSKAAAIVREEPHEKYYETHSEWGSSKIRNECIVPQDTRFNALFSISESSLLNSSSNIGFVHGEVVNSDPCLTTDNVLKEYYLDVDSENTEKSPDCFAFSTPEQWEYSSSFTVLYQDTLQEKNYSFSGEEIMHTLSHPDLSLDNKHKMYETARVKDEPFPPYDESKQLNKMLDDTCSESFMTVEAKRYRIYPFSLSPIYEDDSSQEDLPSTDISPGNHPSEKTRENQSLSVLSLLQSVSERLKSSNQYNEEDDEEKLYEGRNQEDEKETSDSSTWPDNKNTKFPEDFSRQFISKEALHSEETSSFSPIFAAHFNQKYDPGMKPFLKDTYERLPGLTYLVEKGKGSMMLPVDLHSKSKRLLKSVTSQKCPVDRVRLKCNPRPGKMLICDFHGNTNKQEIYHDVVDATVWVFSKETSIRVVRGCWILYEKPTFQGQKYVLEEGERMLTDILNLHTEKAQGYFTIGSVRQIMKDCCIPEIELCPHNSTGHFPVCIQAGIANLDELEFENPVLSVKAGVWLAYSDIDYKGEEMVLEENQSPCKISATDVKSFRPLKMGGLKVQMPMNTMMIIYERPHFGGWCKKLSENIDCIPILFENAGDFQGIGSIRVIGGIWVAYDKEQYKGRQYLLEEGEYEHWQSWGGDSSVLLSVRFLQANFMESEVTLFETDEENGKILDVVNQEIPDLEWAGFGLVTRSVNVKSGVWVAYQQKYFCGEQYILEKGKYKCFLDWGGPSETITSIRPIKLEPLGDHQPIHWIKAFDNIHFQGSCIDFTTEVADFTSFMPRSFKVLRGCWLLYYQGKTADGQCVLEEDLYPDLASCGCSATKVKSLKPVDHVFAEPLISLFPLENCEGKELHLQEAISSILNKDFHFLTQSVWVRSGLWIAYEGCNFLGKQFLLESRKISNWTQFSGWKAIGSLRPIKQPAVYFRIKNRFQEKYLTVAGNLMDGRVTSVCLFPQNGKNTQIWRYSCGLIKSKVNDACLDVIGGRDIPGAKVALWAEHGKARQKWTFNKDGTIMSYLSDQLVLDIKGGDYYDRNHIIVNQLNISECTQKWDFEIL</sequence>
<feature type="compositionally biased region" description="Basic and acidic residues" evidence="5">
    <location>
        <begin position="136"/>
        <end position="156"/>
    </location>
</feature>
<keyword evidence="7" id="KW-1185">Reference proteome</keyword>
<evidence type="ECO:0000256" key="1">
    <source>
        <dbReference type="ARBA" id="ARBA00009646"/>
    </source>
</evidence>
<keyword evidence="3" id="KW-0430">Lectin</keyword>
<dbReference type="InterPro" id="IPR011024">
    <property type="entry name" value="G_crystallin-like"/>
</dbReference>
<feature type="region of interest" description="Disordered" evidence="5">
    <location>
        <begin position="247"/>
        <end position="312"/>
    </location>
</feature>
<dbReference type="PRINTS" id="PR01367">
    <property type="entry name" value="BGCRYSTALLIN"/>
</dbReference>
<keyword evidence="2" id="KW-0597">Phosphoprotein</keyword>
<evidence type="ECO:0000313" key="8">
    <source>
        <dbReference type="RefSeq" id="XP_015743212.1"/>
    </source>
</evidence>
<dbReference type="OrthoDB" id="9895617at2759"/>
<keyword evidence="4" id="KW-0677">Repeat</keyword>
<dbReference type="PROSITE" id="PS50915">
    <property type="entry name" value="CRYSTALLIN_BETA_GAMMA"/>
    <property type="match status" value="6"/>
</dbReference>
<feature type="region of interest" description="Disordered" evidence="5">
    <location>
        <begin position="1612"/>
        <end position="1639"/>
    </location>
</feature>
<dbReference type="OMA" id="QIWHYSR"/>
<dbReference type="CDD" id="cd23463">
    <property type="entry name" value="beta-trefoil_Ricin_vlAKAP"/>
    <property type="match status" value="1"/>
</dbReference>
<protein>
    <submittedName>
        <fullName evidence="8">Very large A-kinase anchor protein</fullName>
    </submittedName>
</protein>
<dbReference type="SMART" id="SM00458">
    <property type="entry name" value="RICIN"/>
    <property type="match status" value="1"/>
</dbReference>
<proteinExistence type="inferred from homology"/>
<dbReference type="GO" id="GO:0007601">
    <property type="term" value="P:visual perception"/>
    <property type="evidence" value="ECO:0007669"/>
    <property type="project" value="TreeGrafter"/>
</dbReference>
<comment type="similarity">
    <text evidence="1">Belongs to the beta/gamma-crystallin family.</text>
</comment>
<evidence type="ECO:0000313" key="7">
    <source>
        <dbReference type="Proteomes" id="UP000695026"/>
    </source>
</evidence>
<dbReference type="PANTHER" id="PTHR11818">
    <property type="entry name" value="BETA/GAMMA CRYSTALLIN"/>
    <property type="match status" value="1"/>
</dbReference>
<dbReference type="GO" id="GO:0030246">
    <property type="term" value="F:carbohydrate binding"/>
    <property type="evidence" value="ECO:0007669"/>
    <property type="project" value="UniProtKB-KW"/>
</dbReference>
<evidence type="ECO:0000256" key="3">
    <source>
        <dbReference type="ARBA" id="ARBA00022734"/>
    </source>
</evidence>
<dbReference type="GO" id="GO:0002088">
    <property type="term" value="P:lens development in camera-type eye"/>
    <property type="evidence" value="ECO:0007669"/>
    <property type="project" value="TreeGrafter"/>
</dbReference>
<dbReference type="FunFam" id="2.60.20.10:FF:000006">
    <property type="entry name" value="Very large A-kinase anchor protein"/>
    <property type="match status" value="1"/>
</dbReference>
<evidence type="ECO:0000256" key="2">
    <source>
        <dbReference type="ARBA" id="ARBA00022553"/>
    </source>
</evidence>
<feature type="compositionally biased region" description="Basic and acidic residues" evidence="5">
    <location>
        <begin position="278"/>
        <end position="299"/>
    </location>
</feature>
<dbReference type="Proteomes" id="UP000695026">
    <property type="component" value="Unplaced"/>
</dbReference>
<feature type="region of interest" description="Disordered" evidence="5">
    <location>
        <begin position="187"/>
        <end position="220"/>
    </location>
</feature>
<feature type="domain" description="Beta/gamma crystallin 'Greek key'" evidence="6">
    <location>
        <begin position="1925"/>
        <end position="1963"/>
    </location>
</feature>
<evidence type="ECO:0000256" key="5">
    <source>
        <dbReference type="SAM" id="MobiDB-lite"/>
    </source>
</evidence>
<reference evidence="8" key="1">
    <citation type="submission" date="2025-08" db="UniProtKB">
        <authorList>
            <consortium name="RefSeq"/>
        </authorList>
    </citation>
    <scope>IDENTIFICATION</scope>
    <source>
        <tissue evidence="8">Liver</tissue>
    </source>
</reference>
<evidence type="ECO:0000256" key="4">
    <source>
        <dbReference type="ARBA" id="ARBA00022737"/>
    </source>
</evidence>
<dbReference type="GeneID" id="103055824"/>
<feature type="region of interest" description="Disordered" evidence="5">
    <location>
        <begin position="78"/>
        <end position="99"/>
    </location>
</feature>
<feature type="domain" description="Beta/gamma crystallin 'Greek key'" evidence="6">
    <location>
        <begin position="1975"/>
        <end position="2019"/>
    </location>
</feature>
<dbReference type="Pfam" id="PF00652">
    <property type="entry name" value="Ricin_B_lectin"/>
    <property type="match status" value="1"/>
</dbReference>
<feature type="compositionally biased region" description="Basic residues" evidence="5">
    <location>
        <begin position="1"/>
        <end position="10"/>
    </location>
</feature>
<dbReference type="Pfam" id="PF00030">
    <property type="entry name" value="Crystall"/>
    <property type="match status" value="5"/>
</dbReference>
<dbReference type="FunFam" id="2.80.10.50:FF:000038">
    <property type="entry name" value="very large A-kinase anchor protein isoform X1"/>
    <property type="match status" value="1"/>
</dbReference>
<dbReference type="PROSITE" id="PS50231">
    <property type="entry name" value="RICIN_B_LECTIN"/>
    <property type="match status" value="1"/>
</dbReference>
<dbReference type="Gene3D" id="2.80.10.50">
    <property type="match status" value="1"/>
</dbReference>
<name>A0A9F3QRP0_PYTBI</name>
<feature type="region of interest" description="Disordered" evidence="5">
    <location>
        <begin position="1653"/>
        <end position="1694"/>
    </location>
</feature>
<dbReference type="GO" id="GO:0005212">
    <property type="term" value="F:structural constituent of eye lens"/>
    <property type="evidence" value="ECO:0007669"/>
    <property type="project" value="TreeGrafter"/>
</dbReference>